<evidence type="ECO:0000313" key="6">
    <source>
        <dbReference type="Proteomes" id="UP000264840"/>
    </source>
</evidence>
<evidence type="ECO:0000259" key="4">
    <source>
        <dbReference type="Pfam" id="PF25413"/>
    </source>
</evidence>
<reference evidence="5" key="2">
    <citation type="submission" date="2025-09" db="UniProtKB">
        <authorList>
            <consortium name="Ensembl"/>
        </authorList>
    </citation>
    <scope>IDENTIFICATION</scope>
</reference>
<dbReference type="GeneTree" id="ENSGT00940000159117"/>
<dbReference type="GO" id="GO:0005737">
    <property type="term" value="C:cytoplasm"/>
    <property type="evidence" value="ECO:0007669"/>
    <property type="project" value="UniProtKB-SubCell"/>
</dbReference>
<protein>
    <submittedName>
        <fullName evidence="5">Microtubule associated monooxygenase, calponin and LIM domain containing 1</fullName>
    </submittedName>
</protein>
<dbReference type="Ensembl" id="ENSHBUT00000005805.1">
    <property type="protein sequence ID" value="ENSHBUP00000025516.1"/>
    <property type="gene ID" value="ENSHBUG00000007631.1"/>
</dbReference>
<feature type="domain" description="[F-actin]-monooxygenase MICAL1-3-like Rossman" evidence="4">
    <location>
        <begin position="230"/>
        <end position="272"/>
    </location>
</feature>
<dbReference type="AlphaFoldDB" id="A0A3Q2WIS8"/>
<reference evidence="5" key="1">
    <citation type="submission" date="2025-08" db="UniProtKB">
        <authorList>
            <consortium name="Ensembl"/>
        </authorList>
    </citation>
    <scope>IDENTIFICATION</scope>
</reference>
<organism evidence="5 6">
    <name type="scientific">Haplochromis burtoni</name>
    <name type="common">Burton's mouthbrooder</name>
    <name type="synonym">Chromis burtoni</name>
    <dbReference type="NCBI Taxonomy" id="8153"/>
    <lineage>
        <taxon>Eukaryota</taxon>
        <taxon>Metazoa</taxon>
        <taxon>Chordata</taxon>
        <taxon>Craniata</taxon>
        <taxon>Vertebrata</taxon>
        <taxon>Euteleostomi</taxon>
        <taxon>Actinopterygii</taxon>
        <taxon>Neopterygii</taxon>
        <taxon>Teleostei</taxon>
        <taxon>Neoteleostei</taxon>
        <taxon>Acanthomorphata</taxon>
        <taxon>Ovalentaria</taxon>
        <taxon>Cichlomorphae</taxon>
        <taxon>Cichliformes</taxon>
        <taxon>Cichlidae</taxon>
        <taxon>African cichlids</taxon>
        <taxon>Pseudocrenilabrinae</taxon>
        <taxon>Haplochromini</taxon>
        <taxon>Haplochromis</taxon>
    </lineage>
</organism>
<accession>A0A3Q2WIS8</accession>
<comment type="subcellular location">
    <subcellularLocation>
        <location evidence="1">Cytoplasm</location>
    </subcellularLocation>
</comment>
<name>A0A3Q2WIS8_HAPBU</name>
<feature type="domain" description="FAD-binding" evidence="3">
    <location>
        <begin position="91"/>
        <end position="126"/>
    </location>
</feature>
<dbReference type="InterPro" id="IPR002938">
    <property type="entry name" value="FAD-bd"/>
</dbReference>
<sequence>EEKRKYHQGPVNPSHATFDLFVQAQTCKDVKHHFTQLCRQLEIDPKDFGSFYAKLKERLNYWKAKALWTKLDKRASHEDYQQGKVCTKNKCLVLGAGPCGLRVAIELSLLGAQVVLLEKRETFSRNNVLHLWPYTIYDLRELGAKKFYGKFCSGSLDHISIRQLQLILLKVALLLGVEVHTGVEFQGLIEPSGENGISLFQNVAFHQLSFLFFFLPKLSGFKHKELRGKLAIGITANFINRHTAAETQVEEISGVARIYNQKFFQELLNETGRHPSAGPCKCGLRGFVQLFCSESRRPAGCGDVRLHLHAPC</sequence>
<dbReference type="SUPFAM" id="SSF51905">
    <property type="entry name" value="FAD/NAD(P)-binding domain"/>
    <property type="match status" value="1"/>
</dbReference>
<dbReference type="PANTHER" id="PTHR23167:SF35">
    <property type="entry name" value="[F-ACTIN]-MONOOXYGENASE MICAL1"/>
    <property type="match status" value="1"/>
</dbReference>
<evidence type="ECO:0000256" key="2">
    <source>
        <dbReference type="ARBA" id="ARBA00022490"/>
    </source>
</evidence>
<dbReference type="Pfam" id="PF01494">
    <property type="entry name" value="FAD_binding_3"/>
    <property type="match status" value="1"/>
</dbReference>
<evidence type="ECO:0000313" key="5">
    <source>
        <dbReference type="Ensembl" id="ENSHBUP00000025516.1"/>
    </source>
</evidence>
<dbReference type="Pfam" id="PF25413">
    <property type="entry name" value="Rossman_Mical"/>
    <property type="match status" value="1"/>
</dbReference>
<dbReference type="Proteomes" id="UP000264840">
    <property type="component" value="Unplaced"/>
</dbReference>
<keyword evidence="2" id="KW-0963">Cytoplasm</keyword>
<dbReference type="PANTHER" id="PTHR23167">
    <property type="entry name" value="CALPONIN HOMOLOGY DOMAIN-CONTAINING PROTEIN DDB_G0272472-RELATED"/>
    <property type="match status" value="1"/>
</dbReference>
<dbReference type="InterPro" id="IPR057494">
    <property type="entry name" value="Rossman_Mical"/>
</dbReference>
<proteinExistence type="predicted"/>
<dbReference type="InterPro" id="IPR036188">
    <property type="entry name" value="FAD/NAD-bd_sf"/>
</dbReference>
<evidence type="ECO:0000259" key="3">
    <source>
        <dbReference type="Pfam" id="PF01494"/>
    </source>
</evidence>
<evidence type="ECO:0000256" key="1">
    <source>
        <dbReference type="ARBA" id="ARBA00004496"/>
    </source>
</evidence>
<dbReference type="Gene3D" id="3.50.50.60">
    <property type="entry name" value="FAD/NAD(P)-binding domain"/>
    <property type="match status" value="1"/>
</dbReference>
<keyword evidence="6" id="KW-1185">Reference proteome</keyword>
<dbReference type="GO" id="GO:0071949">
    <property type="term" value="F:FAD binding"/>
    <property type="evidence" value="ECO:0007669"/>
    <property type="project" value="InterPro"/>
</dbReference>
<dbReference type="InterPro" id="IPR050540">
    <property type="entry name" value="F-actin_Monoox_Mical"/>
</dbReference>